<protein>
    <submittedName>
        <fullName evidence="2">Uncharacterized protein</fullName>
    </submittedName>
</protein>
<proteinExistence type="predicted"/>
<keyword evidence="1" id="KW-0812">Transmembrane</keyword>
<reference evidence="2 3" key="1">
    <citation type="journal article" date="2015" name="Nature">
        <title>rRNA introns, odd ribosomes, and small enigmatic genomes across a large radiation of phyla.</title>
        <authorList>
            <person name="Brown C.T."/>
            <person name="Hug L.A."/>
            <person name="Thomas B.C."/>
            <person name="Sharon I."/>
            <person name="Castelle C.J."/>
            <person name="Singh A."/>
            <person name="Wilkins M.J."/>
            <person name="Williams K.H."/>
            <person name="Banfield J.F."/>
        </authorList>
    </citation>
    <scope>NUCLEOTIDE SEQUENCE [LARGE SCALE GENOMIC DNA]</scope>
</reference>
<name>A0A0G1M7T3_9BACT</name>
<feature type="transmembrane region" description="Helical" evidence="1">
    <location>
        <begin position="22"/>
        <end position="43"/>
    </location>
</feature>
<dbReference type="AlphaFoldDB" id="A0A0G1M7T3"/>
<dbReference type="Proteomes" id="UP000034086">
    <property type="component" value="Unassembled WGS sequence"/>
</dbReference>
<gene>
    <name evidence="2" type="ORF">UX03_C0003G0024</name>
</gene>
<sequence>MEDPAGHQVVVGGGSGNKLSKIALIIFGLLILVVVSEFAYLWYTQKARPKLEESGITEIPIVNNLVAETPLPEIIGAILYPEKAFVFAEHIQRIKDLGKEEFIRSAWASYSIRGNVVEAVREEKEIDGVFYGYKIKIENTNKDKTLSFRFTNQEIETAIIFSVTGDKAGQKLNFEDIKPGYFLSIKVVSDLLDSTTDSSLFLEVSSFGQ</sequence>
<evidence type="ECO:0000313" key="3">
    <source>
        <dbReference type="Proteomes" id="UP000034086"/>
    </source>
</evidence>
<dbReference type="EMBL" id="LCKQ01000003">
    <property type="protein sequence ID" value="KKU04137.1"/>
    <property type="molecule type" value="Genomic_DNA"/>
</dbReference>
<evidence type="ECO:0000256" key="1">
    <source>
        <dbReference type="SAM" id="Phobius"/>
    </source>
</evidence>
<organism evidence="2 3">
    <name type="scientific">Candidatus Woesebacteria bacterium GW2011_GWE1_45_18</name>
    <dbReference type="NCBI Taxonomy" id="1618598"/>
    <lineage>
        <taxon>Bacteria</taxon>
        <taxon>Candidatus Woeseibacteriota</taxon>
    </lineage>
</organism>
<keyword evidence="1" id="KW-0472">Membrane</keyword>
<keyword evidence="1" id="KW-1133">Transmembrane helix</keyword>
<comment type="caution">
    <text evidence="2">The sequence shown here is derived from an EMBL/GenBank/DDBJ whole genome shotgun (WGS) entry which is preliminary data.</text>
</comment>
<accession>A0A0G1M7T3</accession>
<evidence type="ECO:0000313" key="2">
    <source>
        <dbReference type="EMBL" id="KKU04137.1"/>
    </source>
</evidence>